<protein>
    <recommendedName>
        <fullName evidence="4">DUF2628 domain-containing protein</fullName>
    </recommendedName>
</protein>
<sequence>MVDAAKFCSSCGKEVTLQDDDVKLAPPDDDNHLLKLFIGGKKQHYYIRKWSKGLTSWNWAAFFFSLFWLGYRKMYKPILSILGIFIFIDLIVAILGIDNAIFNNALGLTVSCTLGICGNNLYRLHALQRIRELREKNLTKPELFLEEIQLSGGPSWRGVFASVGFFSIYILIALCIFSFVPAFNSTTKAVNEGNYGTEIEVIEVLENNMQALESEHVDDYMATVYIDEDQTIYEETKKMVKDLFASFDLAYEMNDFEFLSISEQEVKVRVTQTTTLIKGENFHNNESVLTHTLKRQKEQWKFSGSEVESVNYLGETQSIQINENLVTNEPTYITLMADSMYDFYMTEEIDVNDDGFLEIVTFRGGPEVNDNYLNDQVEILVEFETGDVISLTVVAENAPTLYLYDINLDGVMELFYETGARVTGTDIFQFTSNSLEYVETFNGAIERLDEYEVYTNKNYYTLDKNLKVTNHPENDEVTQNENAGSDETIGFNQVQQLSLGITQQDFLNNFIEFYSENLLKVDSSELIADYELTKDKEGTFTWQLEEDIYLIGSINGDNVLTRVAIYSDHSIPKETEKAAESSRIIVSAVYALIYALGDEENVDTIMQTIMDQQYKEFKDQGEYISNDIKYVDFSSDTESIFQAFHAEDILD</sequence>
<feature type="transmembrane region" description="Helical" evidence="1">
    <location>
        <begin position="54"/>
        <end position="71"/>
    </location>
</feature>
<evidence type="ECO:0000313" key="2">
    <source>
        <dbReference type="EMBL" id="SFQ51673.1"/>
    </source>
</evidence>
<dbReference type="InterPro" id="IPR024399">
    <property type="entry name" value="DUF2628"/>
</dbReference>
<evidence type="ECO:0000256" key="1">
    <source>
        <dbReference type="SAM" id="Phobius"/>
    </source>
</evidence>
<gene>
    <name evidence="2" type="ORF">SAMN05421670_2412</name>
</gene>
<dbReference type="EMBL" id="FOXU01000004">
    <property type="protein sequence ID" value="SFQ51673.1"/>
    <property type="molecule type" value="Genomic_DNA"/>
</dbReference>
<evidence type="ECO:0008006" key="4">
    <source>
        <dbReference type="Google" id="ProtNLM"/>
    </source>
</evidence>
<evidence type="ECO:0000313" key="3">
    <source>
        <dbReference type="Proteomes" id="UP000198734"/>
    </source>
</evidence>
<reference evidence="3" key="1">
    <citation type="submission" date="2016-10" db="EMBL/GenBank/DDBJ databases">
        <authorList>
            <person name="Varghese N."/>
            <person name="Submissions S."/>
        </authorList>
    </citation>
    <scope>NUCLEOTIDE SEQUENCE [LARGE SCALE GENOMIC DNA]</scope>
    <source>
        <strain evidence="3">DSM 11706</strain>
    </source>
</reference>
<dbReference type="STRING" id="126156.SAMN05421670_2412"/>
<keyword evidence="1" id="KW-1133">Transmembrane helix</keyword>
<feature type="transmembrane region" description="Helical" evidence="1">
    <location>
        <begin position="159"/>
        <end position="180"/>
    </location>
</feature>
<accession>A0A1I5Z5D4</accession>
<feature type="transmembrane region" description="Helical" evidence="1">
    <location>
        <begin position="78"/>
        <end position="95"/>
    </location>
</feature>
<proteinExistence type="predicted"/>
<dbReference type="Pfam" id="PF10947">
    <property type="entry name" value="DUF2628"/>
    <property type="match status" value="1"/>
</dbReference>
<dbReference type="OrthoDB" id="6691119at2"/>
<keyword evidence="3" id="KW-1185">Reference proteome</keyword>
<dbReference type="AlphaFoldDB" id="A0A1I5Z5D4"/>
<keyword evidence="1" id="KW-0472">Membrane</keyword>
<dbReference type="Proteomes" id="UP000198734">
    <property type="component" value="Unassembled WGS sequence"/>
</dbReference>
<organism evidence="2 3">
    <name type="scientific">Psychrobacillus psychrotolerans</name>
    <dbReference type="NCBI Taxonomy" id="126156"/>
    <lineage>
        <taxon>Bacteria</taxon>
        <taxon>Bacillati</taxon>
        <taxon>Bacillota</taxon>
        <taxon>Bacilli</taxon>
        <taxon>Bacillales</taxon>
        <taxon>Bacillaceae</taxon>
        <taxon>Psychrobacillus</taxon>
    </lineage>
</organism>
<name>A0A1I5Z5D4_9BACI</name>
<keyword evidence="1" id="KW-0812">Transmembrane</keyword>
<feature type="transmembrane region" description="Helical" evidence="1">
    <location>
        <begin position="101"/>
        <end position="122"/>
    </location>
</feature>